<name>A0AAD2GY48_9AGAR</name>
<proteinExistence type="predicted"/>
<feature type="region of interest" description="Disordered" evidence="1">
    <location>
        <begin position="45"/>
        <end position="73"/>
    </location>
</feature>
<feature type="compositionally biased region" description="Polar residues" evidence="1">
    <location>
        <begin position="223"/>
        <end position="235"/>
    </location>
</feature>
<evidence type="ECO:0000313" key="2">
    <source>
        <dbReference type="EMBL" id="CAK5264332.1"/>
    </source>
</evidence>
<feature type="compositionally biased region" description="Polar residues" evidence="1">
    <location>
        <begin position="252"/>
        <end position="261"/>
    </location>
</feature>
<feature type="compositionally biased region" description="Polar residues" evidence="1">
    <location>
        <begin position="172"/>
        <end position="190"/>
    </location>
</feature>
<dbReference type="Proteomes" id="UP001295794">
    <property type="component" value="Unassembled WGS sequence"/>
</dbReference>
<feature type="region of interest" description="Disordered" evidence="1">
    <location>
        <begin position="161"/>
        <end position="190"/>
    </location>
</feature>
<organism evidence="2 3">
    <name type="scientific">Mycena citricolor</name>
    <dbReference type="NCBI Taxonomy" id="2018698"/>
    <lineage>
        <taxon>Eukaryota</taxon>
        <taxon>Fungi</taxon>
        <taxon>Dikarya</taxon>
        <taxon>Basidiomycota</taxon>
        <taxon>Agaricomycotina</taxon>
        <taxon>Agaricomycetes</taxon>
        <taxon>Agaricomycetidae</taxon>
        <taxon>Agaricales</taxon>
        <taxon>Marasmiineae</taxon>
        <taxon>Mycenaceae</taxon>
        <taxon>Mycena</taxon>
    </lineage>
</organism>
<reference evidence="2" key="1">
    <citation type="submission" date="2023-11" db="EMBL/GenBank/DDBJ databases">
        <authorList>
            <person name="De Vega J J."/>
            <person name="De Vega J J."/>
        </authorList>
    </citation>
    <scope>NUCLEOTIDE SEQUENCE</scope>
</reference>
<dbReference type="EMBL" id="CAVNYO010000053">
    <property type="protein sequence ID" value="CAK5264332.1"/>
    <property type="molecule type" value="Genomic_DNA"/>
</dbReference>
<feature type="region of interest" description="Disordered" evidence="1">
    <location>
        <begin position="220"/>
        <end position="261"/>
    </location>
</feature>
<keyword evidence="3" id="KW-1185">Reference proteome</keyword>
<feature type="compositionally biased region" description="Basic residues" evidence="1">
    <location>
        <begin position="61"/>
        <end position="71"/>
    </location>
</feature>
<protein>
    <submittedName>
        <fullName evidence="2">Uncharacterized protein</fullName>
    </submittedName>
</protein>
<gene>
    <name evidence="2" type="ORF">MYCIT1_LOCUS4400</name>
</gene>
<evidence type="ECO:0000256" key="1">
    <source>
        <dbReference type="SAM" id="MobiDB-lite"/>
    </source>
</evidence>
<accession>A0AAD2GY48</accession>
<sequence length="261" mass="28449">MRGWSGSSWRLSRWSRSSWRLSRRSGCSGWGRGCSGRLSWRSGRRRNRSLTRAEGPARSPSTHRHRHRQRPKSLAVCRCKDTVTSLDYSVDGVTGGISDGADSAAEQTSSLSRSACDGARWLNWKTTGYGTCCTSDHRGSSACSANDSAGNATNSTWSIPCSPKNRAGNGPSRCTTDSSYNGARNTTSSDRCTADGAHNSAWNIPCCSKNRTSTRCSTRAARGNTNHSARNTSHCTSDDARWTRSRARQRNRQVATTRNSA</sequence>
<comment type="caution">
    <text evidence="2">The sequence shown here is derived from an EMBL/GenBank/DDBJ whole genome shotgun (WGS) entry which is preliminary data.</text>
</comment>
<dbReference type="AlphaFoldDB" id="A0AAD2GY48"/>
<evidence type="ECO:0000313" key="3">
    <source>
        <dbReference type="Proteomes" id="UP001295794"/>
    </source>
</evidence>